<dbReference type="Proteomes" id="UP000028701">
    <property type="component" value="Unassembled WGS sequence"/>
</dbReference>
<evidence type="ECO:0000313" key="2">
    <source>
        <dbReference type="Proteomes" id="UP000028701"/>
    </source>
</evidence>
<dbReference type="EMBL" id="BBJU01000014">
    <property type="protein sequence ID" value="GAK70936.1"/>
    <property type="molecule type" value="Genomic_DNA"/>
</dbReference>
<gene>
    <name evidence="1" type="ORF">RRU01S_14_01590</name>
</gene>
<proteinExistence type="predicted"/>
<reference evidence="1 2" key="1">
    <citation type="submission" date="2014-08" db="EMBL/GenBank/DDBJ databases">
        <title>Whole genome shotgun sequence of Rhizobium rubi NBRC 13261.</title>
        <authorList>
            <person name="Katano-Makiyama Y."/>
            <person name="Hosoyama A."/>
            <person name="Hashimoto M."/>
            <person name="Hosoyama Y."/>
            <person name="Noguchi M."/>
            <person name="Tsuchikane K."/>
            <person name="Uohara A."/>
            <person name="Ohji S."/>
            <person name="Ichikawa N."/>
            <person name="Kimura A."/>
            <person name="Yamazoe A."/>
            <person name="Fujita N."/>
        </authorList>
    </citation>
    <scope>NUCLEOTIDE SEQUENCE [LARGE SCALE GENOMIC DNA]</scope>
    <source>
        <strain evidence="1 2">NBRC 13261</strain>
    </source>
</reference>
<accession>A0A081CW90</accession>
<organism evidence="1 2">
    <name type="scientific">Agrobacterium rubi TR3 = NBRC 13261</name>
    <dbReference type="NCBI Taxonomy" id="1368415"/>
    <lineage>
        <taxon>Bacteria</taxon>
        <taxon>Pseudomonadati</taxon>
        <taxon>Pseudomonadota</taxon>
        <taxon>Alphaproteobacteria</taxon>
        <taxon>Hyphomicrobiales</taxon>
        <taxon>Rhizobiaceae</taxon>
        <taxon>Rhizobium/Agrobacterium group</taxon>
        <taxon>Agrobacterium</taxon>
    </lineage>
</organism>
<comment type="caution">
    <text evidence="1">The sequence shown here is derived from an EMBL/GenBank/DDBJ whole genome shotgun (WGS) entry which is preliminary data.</text>
</comment>
<protein>
    <submittedName>
        <fullName evidence="1">Uncharacterized protein</fullName>
    </submittedName>
</protein>
<dbReference type="eggNOG" id="ENOG502ZKBB">
    <property type="taxonomic scope" value="Bacteria"/>
</dbReference>
<dbReference type="RefSeq" id="WP_045230488.1">
    <property type="nucleotide sequence ID" value="NZ_BBJU01000014.1"/>
</dbReference>
<dbReference type="AlphaFoldDB" id="A0A081CW90"/>
<evidence type="ECO:0000313" key="1">
    <source>
        <dbReference type="EMBL" id="GAK70936.1"/>
    </source>
</evidence>
<dbReference type="OrthoDB" id="8116929at2"/>
<sequence length="87" mass="9753">MAINENYSDIAAGKGRQQSLSVLHPIHEAAMRIADLGLNKSRHKTRDLVNLLLCHGARAWRSNQPEAKIHLHISSRSGRGAIHMRLR</sequence>
<name>A0A081CW90_9HYPH</name>